<comment type="similarity">
    <text evidence="1">Belongs to the universal stress protein A family.</text>
</comment>
<name>A0A1M6I949_9FLAO</name>
<dbReference type="CDD" id="cd00293">
    <property type="entry name" value="USP-like"/>
    <property type="match status" value="1"/>
</dbReference>
<dbReference type="PANTHER" id="PTHR46268:SF6">
    <property type="entry name" value="UNIVERSAL STRESS PROTEIN UP12"/>
    <property type="match status" value="1"/>
</dbReference>
<dbReference type="STRING" id="570521.SAMN04488508_107197"/>
<organism evidence="3 4">
    <name type="scientific">Aquimarina spongiae</name>
    <dbReference type="NCBI Taxonomy" id="570521"/>
    <lineage>
        <taxon>Bacteria</taxon>
        <taxon>Pseudomonadati</taxon>
        <taxon>Bacteroidota</taxon>
        <taxon>Flavobacteriia</taxon>
        <taxon>Flavobacteriales</taxon>
        <taxon>Flavobacteriaceae</taxon>
        <taxon>Aquimarina</taxon>
    </lineage>
</organism>
<dbReference type="OrthoDB" id="9788959at2"/>
<evidence type="ECO:0000259" key="2">
    <source>
        <dbReference type="Pfam" id="PF00582"/>
    </source>
</evidence>
<dbReference type="InterPro" id="IPR006015">
    <property type="entry name" value="Universal_stress_UspA"/>
</dbReference>
<dbReference type="SUPFAM" id="SSF52402">
    <property type="entry name" value="Adenine nucleotide alpha hydrolases-like"/>
    <property type="match status" value="2"/>
</dbReference>
<dbReference type="PANTHER" id="PTHR46268">
    <property type="entry name" value="STRESS RESPONSE PROTEIN NHAX"/>
    <property type="match status" value="1"/>
</dbReference>
<dbReference type="InterPro" id="IPR006016">
    <property type="entry name" value="UspA"/>
</dbReference>
<dbReference type="Pfam" id="PF00582">
    <property type="entry name" value="Usp"/>
    <property type="match status" value="1"/>
</dbReference>
<proteinExistence type="inferred from homology"/>
<evidence type="ECO:0000313" key="4">
    <source>
        <dbReference type="Proteomes" id="UP000184432"/>
    </source>
</evidence>
<dbReference type="InterPro" id="IPR014729">
    <property type="entry name" value="Rossmann-like_a/b/a_fold"/>
</dbReference>
<feature type="domain" description="UspA" evidence="2">
    <location>
        <begin position="1"/>
        <end position="146"/>
    </location>
</feature>
<reference evidence="4" key="1">
    <citation type="submission" date="2016-11" db="EMBL/GenBank/DDBJ databases">
        <authorList>
            <person name="Varghese N."/>
            <person name="Submissions S."/>
        </authorList>
    </citation>
    <scope>NUCLEOTIDE SEQUENCE [LARGE SCALE GENOMIC DNA]</scope>
    <source>
        <strain evidence="4">DSM 22623</strain>
    </source>
</reference>
<dbReference type="PRINTS" id="PR01438">
    <property type="entry name" value="UNVRSLSTRESS"/>
</dbReference>
<dbReference type="Proteomes" id="UP000184432">
    <property type="component" value="Unassembled WGS sequence"/>
</dbReference>
<protein>
    <submittedName>
        <fullName evidence="3">Nucleotide-binding universal stress protein, UspA family</fullName>
    </submittedName>
</protein>
<dbReference type="EMBL" id="FQYP01000007">
    <property type="protein sequence ID" value="SHJ31029.1"/>
    <property type="molecule type" value="Genomic_DNA"/>
</dbReference>
<evidence type="ECO:0000313" key="3">
    <source>
        <dbReference type="EMBL" id="SHJ31029.1"/>
    </source>
</evidence>
<dbReference type="Gene3D" id="3.40.50.620">
    <property type="entry name" value="HUPs"/>
    <property type="match status" value="2"/>
</dbReference>
<accession>A0A1M6I949</accession>
<evidence type="ECO:0000256" key="1">
    <source>
        <dbReference type="ARBA" id="ARBA00008791"/>
    </source>
</evidence>
<sequence>MRKILIPTDFSENAMNAIRYALELFKYEKSIFYIMHAYADEVYDHDALVSREILEELKEIVKNSCIVELKDTLKIIDQISPNPRHEYRVIPAFGTLIDEANAIVDSENIDVLIMGTKGKRNDQNLTFGSNTLQVLKYVKCPVLAIPSGYKWEQPKNVLFPADYFLPYKRRELKLVSTLTKSFRSTVHLLHVSKHEKISIRQEDNKAFLKECLFDTDIKSHTMASDTLTEAINNFVESHKIDFLILVNSRHSYLENILYQSTIDKIGLHIKIPFLTMQNLQRY</sequence>
<dbReference type="AlphaFoldDB" id="A0A1M6I949"/>
<gene>
    <name evidence="3" type="ORF">SAMN04488508_107197</name>
</gene>
<dbReference type="RefSeq" id="WP_073318189.1">
    <property type="nucleotide sequence ID" value="NZ_FQYP01000007.1"/>
</dbReference>
<keyword evidence="4" id="KW-1185">Reference proteome</keyword>